<dbReference type="Proteomes" id="UP001189143">
    <property type="component" value="Unassembled WGS sequence"/>
</dbReference>
<reference evidence="11 13" key="2">
    <citation type="submission" date="2018-06" db="EMBL/GenBank/DDBJ databases">
        <authorList>
            <consortium name="IHU Genomes"/>
        </authorList>
    </citation>
    <scope>NUCLEOTIDE SEQUENCE [LARGE SCALE GENOMIC DNA]</scope>
    <source>
        <strain evidence="11 13">NEC25</strain>
    </source>
</reference>
<reference evidence="8" key="3">
    <citation type="submission" date="2021-10" db="EMBL/GenBank/DDBJ databases">
        <authorList>
            <person name="Mesa V."/>
        </authorList>
    </citation>
    <scope>NUCLEOTIDE SEQUENCE</scope>
    <source>
        <strain evidence="8">CC3_PB</strain>
    </source>
</reference>
<dbReference type="EMBL" id="CAKJVE010000004">
    <property type="protein sequence ID" value="CAG9702928.1"/>
    <property type="molecule type" value="Genomic_DNA"/>
</dbReference>
<feature type="transmembrane region" description="Helical" evidence="7">
    <location>
        <begin position="17"/>
        <end position="35"/>
    </location>
</feature>
<comment type="subcellular location">
    <subcellularLocation>
        <location evidence="1">Cell membrane</location>
        <topology evidence="1">Multi-pass membrane protein</topology>
    </subcellularLocation>
</comment>
<dbReference type="Proteomes" id="UP000789738">
    <property type="component" value="Unassembled WGS sequence"/>
</dbReference>
<dbReference type="EMBL" id="UWJD01000003">
    <property type="protein sequence ID" value="VCT86278.1"/>
    <property type="molecule type" value="Genomic_DNA"/>
</dbReference>
<keyword evidence="2" id="KW-0813">Transport</keyword>
<organism evidence="10 12">
    <name type="scientific">Clostridium neonatale</name>
    <dbReference type="NCBI Taxonomy" id="137838"/>
    <lineage>
        <taxon>Bacteria</taxon>
        <taxon>Bacillati</taxon>
        <taxon>Bacillota</taxon>
        <taxon>Clostridia</taxon>
        <taxon>Eubacteriales</taxon>
        <taxon>Clostridiaceae</taxon>
        <taxon>Clostridium</taxon>
    </lineage>
</organism>
<feature type="transmembrane region" description="Helical" evidence="7">
    <location>
        <begin position="423"/>
        <end position="440"/>
    </location>
</feature>
<dbReference type="GO" id="GO:0015297">
    <property type="term" value="F:antiporter activity"/>
    <property type="evidence" value="ECO:0007669"/>
    <property type="project" value="InterPro"/>
</dbReference>
<evidence type="ECO:0000313" key="11">
    <source>
        <dbReference type="EMBL" id="VCT86278.1"/>
    </source>
</evidence>
<reference evidence="10 12" key="1">
    <citation type="submission" date="2017-10" db="EMBL/GenBank/DDBJ databases">
        <title>Effective Description of Clostridium neonatale sp. nov. linked to necrotizing enterocolitis in neonates and a clarification of species assignable to the genus Clostridium (Prazmowski 1880) emend. Lawson and Rainey 2016.</title>
        <authorList>
            <person name="Bernard K."/>
            <person name="Burdz T."/>
            <person name="Wiebe D."/>
            <person name="Balcewich B."/>
            <person name="Alfa M."/>
            <person name="Bernier A.-M."/>
        </authorList>
    </citation>
    <scope>NUCLEOTIDE SEQUENCE [LARGE SCALE GENOMIC DNA]</scope>
    <source>
        <strain evidence="10 12">LCDC99A005</strain>
    </source>
</reference>
<gene>
    <name evidence="11" type="primary">mepA_10</name>
    <name evidence="9" type="ORF">CNEO2_220023</name>
    <name evidence="8" type="ORF">CNEO_40221</name>
    <name evidence="11" type="ORF">CNEONATNEC25_03889</name>
    <name evidence="10" type="ORF">CQ394_19440</name>
</gene>
<dbReference type="InterPro" id="IPR002528">
    <property type="entry name" value="MATE_fam"/>
</dbReference>
<dbReference type="Proteomes" id="UP000431451">
    <property type="component" value="Unassembled WGS sequence"/>
</dbReference>
<evidence type="ECO:0000313" key="13">
    <source>
        <dbReference type="Proteomes" id="UP000431451"/>
    </source>
</evidence>
<dbReference type="InterPro" id="IPR048279">
    <property type="entry name" value="MdtK-like"/>
</dbReference>
<feature type="transmembrane region" description="Helical" evidence="7">
    <location>
        <begin position="47"/>
        <end position="80"/>
    </location>
</feature>
<evidence type="ECO:0000256" key="3">
    <source>
        <dbReference type="ARBA" id="ARBA00022475"/>
    </source>
</evidence>
<feature type="transmembrane region" description="Helical" evidence="7">
    <location>
        <begin position="321"/>
        <end position="346"/>
    </location>
</feature>
<dbReference type="CDD" id="cd13138">
    <property type="entry name" value="MATE_yoeA_like"/>
    <property type="match status" value="1"/>
</dbReference>
<dbReference type="GO" id="GO:0042910">
    <property type="term" value="F:xenobiotic transmembrane transporter activity"/>
    <property type="evidence" value="ECO:0007669"/>
    <property type="project" value="InterPro"/>
</dbReference>
<feature type="transmembrane region" description="Helical" evidence="7">
    <location>
        <begin position="398"/>
        <end position="417"/>
    </location>
</feature>
<evidence type="ECO:0000256" key="4">
    <source>
        <dbReference type="ARBA" id="ARBA00022692"/>
    </source>
</evidence>
<dbReference type="OrthoDB" id="9776324at2"/>
<evidence type="ECO:0000256" key="5">
    <source>
        <dbReference type="ARBA" id="ARBA00022989"/>
    </source>
</evidence>
<sequence length="453" mass="49589">MHKEVVKNMTSGNPTKLIISFAIPLLLGNIFQQLYNMVDTVIVGRFIGVNALAAVGSTGSINFLVLGFVLGLTQGLSILVAQYYGADNYKKIRKSITMSVYLYAIVGIIITVISVMYSRELLEILRTPDNIINDADSYIRIIFAGIMVTIAFNFLSGILRAFGDGKTPLYSLFISSIINIVLDIYFIVVLKMGVNGAAYATVIAQLISSIFCYYKIHKIKEIRIHKEDWKFNGSLFKKSFILGIPVALMNSVTAVGVMVLQVVVNGYGAVYVAGYSAGSRVIVILEQIGNTFGFAIATYAGQNLGANKIDRIREGVRNTNVILGVINIALGVLVVLFGKQLLALIVSGGETEVISIGYQYLVVTSLLLWVLGLLFVYRSTLQAIGDTFIPMISGIIEFAARIGAVIILSSLFGFLAIPAAEVAAWIMATIILMITYYYRIRKFEENYKSKESS</sequence>
<evidence type="ECO:0000256" key="1">
    <source>
        <dbReference type="ARBA" id="ARBA00004651"/>
    </source>
</evidence>
<feature type="transmembrane region" description="Helical" evidence="7">
    <location>
        <begin position="100"/>
        <end position="118"/>
    </location>
</feature>
<feature type="transmembrane region" description="Helical" evidence="7">
    <location>
        <begin position="138"/>
        <end position="162"/>
    </location>
</feature>
<keyword evidence="3" id="KW-1003">Cell membrane</keyword>
<dbReference type="RefSeq" id="WP_058293283.1">
    <property type="nucleotide sequence ID" value="NZ_CAKJVE010000004.1"/>
</dbReference>
<evidence type="ECO:0000313" key="10">
    <source>
        <dbReference type="EMBL" id="PEG29097.1"/>
    </source>
</evidence>
<evidence type="ECO:0000313" key="8">
    <source>
        <dbReference type="EMBL" id="CAG9702928.1"/>
    </source>
</evidence>
<accession>A0A2A7MC33</accession>
<keyword evidence="6 7" id="KW-0472">Membrane</keyword>
<feature type="transmembrane region" description="Helical" evidence="7">
    <location>
        <begin position="358"/>
        <end position="377"/>
    </location>
</feature>
<feature type="transmembrane region" description="Helical" evidence="7">
    <location>
        <begin position="240"/>
        <end position="261"/>
    </location>
</feature>
<evidence type="ECO:0000256" key="6">
    <source>
        <dbReference type="ARBA" id="ARBA00023136"/>
    </source>
</evidence>
<name>A0A2A7MC33_9CLOT</name>
<dbReference type="STRING" id="137838.GCA_001458595_00286"/>
<dbReference type="InterPro" id="IPR052031">
    <property type="entry name" value="Membrane_Transporter-Flippase"/>
</dbReference>
<evidence type="ECO:0000313" key="12">
    <source>
        <dbReference type="Proteomes" id="UP000220840"/>
    </source>
</evidence>
<reference evidence="9" key="4">
    <citation type="submission" date="2022-10" db="EMBL/GenBank/DDBJ databases">
        <authorList>
            <person name="Aires J."/>
            <person name="Mesa V."/>
        </authorList>
    </citation>
    <scope>NUCLEOTIDE SEQUENCE</scope>
    <source>
        <strain evidence="9">Clostridium neonatale JD116</strain>
    </source>
</reference>
<keyword evidence="4 7" id="KW-0812">Transmembrane</keyword>
<evidence type="ECO:0000313" key="9">
    <source>
        <dbReference type="EMBL" id="CAI3573246.1"/>
    </source>
</evidence>
<dbReference type="PIRSF" id="PIRSF006603">
    <property type="entry name" value="DinF"/>
    <property type="match status" value="1"/>
</dbReference>
<feature type="transmembrane region" description="Helical" evidence="7">
    <location>
        <begin position="169"/>
        <end position="190"/>
    </location>
</feature>
<dbReference type="EMBL" id="CAMTCP010000144">
    <property type="protein sequence ID" value="CAI3573246.1"/>
    <property type="molecule type" value="Genomic_DNA"/>
</dbReference>
<feature type="transmembrane region" description="Helical" evidence="7">
    <location>
        <begin position="281"/>
        <end position="300"/>
    </location>
</feature>
<dbReference type="PANTHER" id="PTHR43549:SF3">
    <property type="entry name" value="MULTIDRUG RESISTANCE PROTEIN YPNP-RELATED"/>
    <property type="match status" value="1"/>
</dbReference>
<protein>
    <submittedName>
        <fullName evidence="8">Drug/sodium antiporter, MATE family</fullName>
    </submittedName>
    <submittedName>
        <fullName evidence="10">MATE family efflux transporter</fullName>
    </submittedName>
    <submittedName>
        <fullName evidence="11">Multidrug export protein MepA</fullName>
    </submittedName>
</protein>
<dbReference type="GO" id="GO:0005886">
    <property type="term" value="C:plasma membrane"/>
    <property type="evidence" value="ECO:0007669"/>
    <property type="project" value="UniProtKB-SubCell"/>
</dbReference>
<proteinExistence type="predicted"/>
<evidence type="ECO:0000256" key="2">
    <source>
        <dbReference type="ARBA" id="ARBA00022448"/>
    </source>
</evidence>
<dbReference type="AlphaFoldDB" id="A0A2A7MC33"/>
<dbReference type="PANTHER" id="PTHR43549">
    <property type="entry name" value="MULTIDRUG RESISTANCE PROTEIN YPNP-RELATED"/>
    <property type="match status" value="1"/>
</dbReference>
<dbReference type="Proteomes" id="UP000220840">
    <property type="component" value="Unassembled WGS sequence"/>
</dbReference>
<keyword evidence="12" id="KW-1185">Reference proteome</keyword>
<dbReference type="Pfam" id="PF01554">
    <property type="entry name" value="MatE"/>
    <property type="match status" value="2"/>
</dbReference>
<dbReference type="EMBL" id="PDCJ01000005">
    <property type="protein sequence ID" value="PEG29097.1"/>
    <property type="molecule type" value="Genomic_DNA"/>
</dbReference>
<dbReference type="NCBIfam" id="TIGR00797">
    <property type="entry name" value="matE"/>
    <property type="match status" value="1"/>
</dbReference>
<evidence type="ECO:0000256" key="7">
    <source>
        <dbReference type="SAM" id="Phobius"/>
    </source>
</evidence>
<keyword evidence="5 7" id="KW-1133">Transmembrane helix</keyword>
<feature type="transmembrane region" description="Helical" evidence="7">
    <location>
        <begin position="196"/>
        <end position="216"/>
    </location>
</feature>